<dbReference type="EMBL" id="LUCH01000107">
    <property type="protein sequence ID" value="KAF5406074.1"/>
    <property type="molecule type" value="Genomic_DNA"/>
</dbReference>
<protein>
    <submittedName>
        <fullName evidence="1">Uncharacterized protein</fullName>
    </submittedName>
</protein>
<organism evidence="1 2">
    <name type="scientific">Paragonimus heterotremus</name>
    <dbReference type="NCBI Taxonomy" id="100268"/>
    <lineage>
        <taxon>Eukaryota</taxon>
        <taxon>Metazoa</taxon>
        <taxon>Spiralia</taxon>
        <taxon>Lophotrochozoa</taxon>
        <taxon>Platyhelminthes</taxon>
        <taxon>Trematoda</taxon>
        <taxon>Digenea</taxon>
        <taxon>Plagiorchiida</taxon>
        <taxon>Troglotremata</taxon>
        <taxon>Troglotrematidae</taxon>
        <taxon>Paragonimus</taxon>
    </lineage>
</organism>
<dbReference type="AlphaFoldDB" id="A0A8J4WM47"/>
<accession>A0A8J4WM47</accession>
<name>A0A8J4WM47_9TREM</name>
<keyword evidence="2" id="KW-1185">Reference proteome</keyword>
<comment type="caution">
    <text evidence="1">The sequence shown here is derived from an EMBL/GenBank/DDBJ whole genome shotgun (WGS) entry which is preliminary data.</text>
</comment>
<evidence type="ECO:0000313" key="1">
    <source>
        <dbReference type="EMBL" id="KAF5406074.1"/>
    </source>
</evidence>
<dbReference type="Proteomes" id="UP000748531">
    <property type="component" value="Unassembled WGS sequence"/>
</dbReference>
<evidence type="ECO:0000313" key="2">
    <source>
        <dbReference type="Proteomes" id="UP000748531"/>
    </source>
</evidence>
<sequence>MVILMALATPLGKLDSVERLAKFIRTQNMPRPSHSDIAASFLNMKRAVCDVHAALVKLELVFNPGLS</sequence>
<proteinExistence type="predicted"/>
<gene>
    <name evidence="1" type="ORF">PHET_00449</name>
</gene>
<reference evidence="1" key="1">
    <citation type="submission" date="2019-05" db="EMBL/GenBank/DDBJ databases">
        <title>Annotation for the trematode Paragonimus heterotremus.</title>
        <authorList>
            <person name="Choi Y.-J."/>
        </authorList>
    </citation>
    <scope>NUCLEOTIDE SEQUENCE</scope>
    <source>
        <strain evidence="1">LC</strain>
    </source>
</reference>